<organism evidence="10 11">
    <name type="scientific">Methylomonas rivi</name>
    <dbReference type="NCBI Taxonomy" id="2952226"/>
    <lineage>
        <taxon>Bacteria</taxon>
        <taxon>Pseudomonadati</taxon>
        <taxon>Pseudomonadota</taxon>
        <taxon>Gammaproteobacteria</taxon>
        <taxon>Methylococcales</taxon>
        <taxon>Methylococcaceae</taxon>
        <taxon>Methylomonas</taxon>
    </lineage>
</organism>
<dbReference type="InterPro" id="IPR011006">
    <property type="entry name" value="CheY-like_superfamily"/>
</dbReference>
<dbReference type="InterPro" id="IPR003594">
    <property type="entry name" value="HATPase_dom"/>
</dbReference>
<dbReference type="Pfam" id="PF00072">
    <property type="entry name" value="Response_reg"/>
    <property type="match status" value="1"/>
</dbReference>
<dbReference type="InterPro" id="IPR004358">
    <property type="entry name" value="Sig_transdc_His_kin-like_C"/>
</dbReference>
<sequence>MQFASQLEVLRKKFAADLPARFQEIKTLYHNQTRQPGGGDPTQLRQALHRLAGLAGTFKANHISELARNLENRYAQESTDSRDENQRIIVILFGRLETAIQQYLANVNQIDSYYLAKTTIGKNDKAICLIAPENPQTEWFAGVLGENGYSINRQPDLKAFAESIGNQRKLPSMIIMDAALNSPGTGQPGIHKLKADIKDFPPLIFVSERGDTLSRLEAVRAGASDYWLTPVNRDFLLDTVAQYLTPTSRQKILIVDDDAIGAEYIAGIIRAAGYQSRVLNEPLRVFEVLEAFKPDLLILDIYMPDCSGIELAKAIRQCCCHNIMPILFLTTGTDIDQELCALGSGGDEFIRKTDPDCYLLEKLSYRLRRLEQIRTLHQQLKTAQQRSERLRKSQSDFLTYVVHELKAPLNLILGFSELLQMDGGLHAEQQDMVKEIVKAGHTQLAMIEELAEQVQLATGRFTLNSESLDILPLLNRASANAAMLGLETGIGVHARFAPQPGVYVRADRRRLEQILANLLSNAIKYNKPAGQVWINMQQRANNMLRISVTDTGIGIAPEDAEIVFEAFERLNAAQLGIDGLGIGLSICSQLLKLMNGRIGLDSQLGDGSTFWIELPLSLE</sequence>
<dbReference type="InterPro" id="IPR001789">
    <property type="entry name" value="Sig_transdc_resp-reg_receiver"/>
</dbReference>
<protein>
    <recommendedName>
        <fullName evidence="2">histidine kinase</fullName>
        <ecNumber evidence="2">2.7.13.3</ecNumber>
    </recommendedName>
</protein>
<dbReference type="InterPro" id="IPR036641">
    <property type="entry name" value="HPT_dom_sf"/>
</dbReference>
<dbReference type="InterPro" id="IPR005467">
    <property type="entry name" value="His_kinase_dom"/>
</dbReference>
<dbReference type="Pfam" id="PF00512">
    <property type="entry name" value="HisKA"/>
    <property type="match status" value="1"/>
</dbReference>
<evidence type="ECO:0000256" key="7">
    <source>
        <dbReference type="PROSITE-ProRule" id="PRU00169"/>
    </source>
</evidence>
<feature type="domain" description="Histidine kinase" evidence="8">
    <location>
        <begin position="400"/>
        <end position="618"/>
    </location>
</feature>
<keyword evidence="11" id="KW-1185">Reference proteome</keyword>
<evidence type="ECO:0000256" key="2">
    <source>
        <dbReference type="ARBA" id="ARBA00012438"/>
    </source>
</evidence>
<dbReference type="InterPro" id="IPR008207">
    <property type="entry name" value="Sig_transdc_His_kin_Hpt_dom"/>
</dbReference>
<evidence type="ECO:0000259" key="8">
    <source>
        <dbReference type="PROSITE" id="PS50109"/>
    </source>
</evidence>
<evidence type="ECO:0000256" key="5">
    <source>
        <dbReference type="ARBA" id="ARBA00022777"/>
    </source>
</evidence>
<dbReference type="SUPFAM" id="SSF55874">
    <property type="entry name" value="ATPase domain of HSP90 chaperone/DNA topoisomerase II/histidine kinase"/>
    <property type="match status" value="1"/>
</dbReference>
<evidence type="ECO:0000313" key="10">
    <source>
        <dbReference type="EMBL" id="MCQ8127515.1"/>
    </source>
</evidence>
<dbReference type="Proteomes" id="UP001524586">
    <property type="component" value="Unassembled WGS sequence"/>
</dbReference>
<comment type="caution">
    <text evidence="10">The sequence shown here is derived from an EMBL/GenBank/DDBJ whole genome shotgun (WGS) entry which is preliminary data.</text>
</comment>
<dbReference type="GO" id="GO:0005524">
    <property type="term" value="F:ATP binding"/>
    <property type="evidence" value="ECO:0007669"/>
    <property type="project" value="UniProtKB-KW"/>
</dbReference>
<evidence type="ECO:0000256" key="4">
    <source>
        <dbReference type="ARBA" id="ARBA00022679"/>
    </source>
</evidence>
<dbReference type="Gene3D" id="3.40.50.2300">
    <property type="match status" value="2"/>
</dbReference>
<keyword evidence="10" id="KW-0547">Nucleotide-binding</keyword>
<keyword evidence="10" id="KW-0067">ATP-binding</keyword>
<reference evidence="10 11" key="1">
    <citation type="submission" date="2022-07" db="EMBL/GenBank/DDBJ databases">
        <title>Methylomonas rivi sp. nov., Methylomonas rosea sp. nov., Methylomonas aureus sp. nov. and Methylomonas subterranea sp. nov., four novel methanotrophs isolated from a freshwater creek and the deep terrestrial subsurface.</title>
        <authorList>
            <person name="Abin C."/>
            <person name="Sankaranarayanan K."/>
            <person name="Garner C."/>
            <person name="Sindelar R."/>
            <person name="Kotary K."/>
            <person name="Garner R."/>
            <person name="Barclay S."/>
            <person name="Lawson P."/>
            <person name="Krumholz L."/>
        </authorList>
    </citation>
    <scope>NUCLEOTIDE SEQUENCE [LARGE SCALE GENOMIC DNA]</scope>
    <source>
        <strain evidence="10 11">WSC-6</strain>
    </source>
</reference>
<dbReference type="SMART" id="SM00388">
    <property type="entry name" value="HisKA"/>
    <property type="match status" value="1"/>
</dbReference>
<dbReference type="PANTHER" id="PTHR43711:SF1">
    <property type="entry name" value="HISTIDINE KINASE 1"/>
    <property type="match status" value="1"/>
</dbReference>
<feature type="domain" description="Response regulatory" evidence="9">
    <location>
        <begin position="251"/>
        <end position="367"/>
    </location>
</feature>
<evidence type="ECO:0000256" key="1">
    <source>
        <dbReference type="ARBA" id="ARBA00000085"/>
    </source>
</evidence>
<feature type="modified residue" description="4-aspartylphosphate" evidence="7">
    <location>
        <position position="300"/>
    </location>
</feature>
<dbReference type="Pfam" id="PF01627">
    <property type="entry name" value="Hpt"/>
    <property type="match status" value="1"/>
</dbReference>
<feature type="domain" description="Response regulatory" evidence="9">
    <location>
        <begin position="126"/>
        <end position="244"/>
    </location>
</feature>
<dbReference type="RefSeq" id="WP_256613844.1">
    <property type="nucleotide sequence ID" value="NZ_JANIBK010000010.1"/>
</dbReference>
<dbReference type="PROSITE" id="PS50110">
    <property type="entry name" value="RESPONSE_REGULATORY"/>
    <property type="match status" value="2"/>
</dbReference>
<dbReference type="InterPro" id="IPR036890">
    <property type="entry name" value="HATPase_C_sf"/>
</dbReference>
<dbReference type="Gene3D" id="3.30.565.10">
    <property type="entry name" value="Histidine kinase-like ATPase, C-terminal domain"/>
    <property type="match status" value="1"/>
</dbReference>
<dbReference type="EC" id="2.7.13.3" evidence="2"/>
<gene>
    <name evidence="10" type="ORF">NP596_03505</name>
</gene>
<dbReference type="Pfam" id="PF02518">
    <property type="entry name" value="HATPase_c"/>
    <property type="match status" value="1"/>
</dbReference>
<keyword evidence="3 7" id="KW-0597">Phosphoprotein</keyword>
<dbReference type="InterPro" id="IPR050736">
    <property type="entry name" value="Sensor_HK_Regulatory"/>
</dbReference>
<proteinExistence type="predicted"/>
<dbReference type="SUPFAM" id="SSF47384">
    <property type="entry name" value="Homodimeric domain of signal transducing histidine kinase"/>
    <property type="match status" value="1"/>
</dbReference>
<dbReference type="EMBL" id="JANIBK010000010">
    <property type="protein sequence ID" value="MCQ8127515.1"/>
    <property type="molecule type" value="Genomic_DNA"/>
</dbReference>
<dbReference type="SMART" id="SM00387">
    <property type="entry name" value="HATPase_c"/>
    <property type="match status" value="1"/>
</dbReference>
<dbReference type="SMART" id="SM00448">
    <property type="entry name" value="REC"/>
    <property type="match status" value="2"/>
</dbReference>
<dbReference type="SUPFAM" id="SSF52172">
    <property type="entry name" value="CheY-like"/>
    <property type="match status" value="2"/>
</dbReference>
<keyword evidence="6" id="KW-0902">Two-component regulatory system</keyword>
<comment type="catalytic activity">
    <reaction evidence="1">
        <text>ATP + protein L-histidine = ADP + protein N-phospho-L-histidine.</text>
        <dbReference type="EC" id="2.7.13.3"/>
    </reaction>
</comment>
<dbReference type="CDD" id="cd00156">
    <property type="entry name" value="REC"/>
    <property type="match status" value="1"/>
</dbReference>
<dbReference type="PROSITE" id="PS50109">
    <property type="entry name" value="HIS_KIN"/>
    <property type="match status" value="1"/>
</dbReference>
<dbReference type="CDD" id="cd00082">
    <property type="entry name" value="HisKA"/>
    <property type="match status" value="1"/>
</dbReference>
<dbReference type="InterPro" id="IPR003661">
    <property type="entry name" value="HisK_dim/P_dom"/>
</dbReference>
<accession>A0ABT1U108</accession>
<dbReference type="SUPFAM" id="SSF47226">
    <property type="entry name" value="Histidine-containing phosphotransfer domain, HPT domain"/>
    <property type="match status" value="1"/>
</dbReference>
<keyword evidence="5" id="KW-0418">Kinase</keyword>
<dbReference type="InterPro" id="IPR036097">
    <property type="entry name" value="HisK_dim/P_sf"/>
</dbReference>
<dbReference type="Gene3D" id="1.10.287.130">
    <property type="match status" value="1"/>
</dbReference>
<keyword evidence="4" id="KW-0808">Transferase</keyword>
<dbReference type="Gene3D" id="1.20.120.160">
    <property type="entry name" value="HPT domain"/>
    <property type="match status" value="1"/>
</dbReference>
<evidence type="ECO:0000313" key="11">
    <source>
        <dbReference type="Proteomes" id="UP001524586"/>
    </source>
</evidence>
<dbReference type="PRINTS" id="PR00344">
    <property type="entry name" value="BCTRLSENSOR"/>
</dbReference>
<dbReference type="PANTHER" id="PTHR43711">
    <property type="entry name" value="TWO-COMPONENT HISTIDINE KINASE"/>
    <property type="match status" value="1"/>
</dbReference>
<evidence type="ECO:0000259" key="9">
    <source>
        <dbReference type="PROSITE" id="PS50110"/>
    </source>
</evidence>
<evidence type="ECO:0000256" key="6">
    <source>
        <dbReference type="ARBA" id="ARBA00023012"/>
    </source>
</evidence>
<name>A0ABT1U108_9GAMM</name>
<feature type="modified residue" description="4-aspartylphosphate" evidence="7">
    <location>
        <position position="177"/>
    </location>
</feature>
<evidence type="ECO:0000256" key="3">
    <source>
        <dbReference type="ARBA" id="ARBA00022553"/>
    </source>
</evidence>